<reference evidence="3" key="1">
    <citation type="journal article" date="2016" name="Nat. Commun.">
        <title>The Gonium pectorale genome demonstrates co-option of cell cycle regulation during the evolution of multicellularity.</title>
        <authorList>
            <person name="Hanschen E.R."/>
            <person name="Marriage T.N."/>
            <person name="Ferris P.J."/>
            <person name="Hamaji T."/>
            <person name="Toyoda A."/>
            <person name="Fujiyama A."/>
            <person name="Neme R."/>
            <person name="Noguchi H."/>
            <person name="Minakuchi Y."/>
            <person name="Suzuki M."/>
            <person name="Kawai-Toyooka H."/>
            <person name="Smith D.R."/>
            <person name="Sparks H."/>
            <person name="Anderson J."/>
            <person name="Bakaric R."/>
            <person name="Luria V."/>
            <person name="Karger A."/>
            <person name="Kirschner M.W."/>
            <person name="Durand P.M."/>
            <person name="Michod R.E."/>
            <person name="Nozaki H."/>
            <person name="Olson B.J."/>
        </authorList>
    </citation>
    <scope>NUCLEOTIDE SEQUENCE [LARGE SCALE GENOMIC DNA]</scope>
    <source>
        <strain evidence="3">NIES-2863</strain>
    </source>
</reference>
<comment type="caution">
    <text evidence="2">The sequence shown here is derived from an EMBL/GenBank/DDBJ whole genome shotgun (WGS) entry which is preliminary data.</text>
</comment>
<proteinExistence type="predicted"/>
<dbReference type="AlphaFoldDB" id="A0A150G6T5"/>
<evidence type="ECO:0000256" key="1">
    <source>
        <dbReference type="SAM" id="MobiDB-lite"/>
    </source>
</evidence>
<protein>
    <submittedName>
        <fullName evidence="2">Uncharacterized protein</fullName>
    </submittedName>
</protein>
<name>A0A150G6T5_GONPE</name>
<feature type="region of interest" description="Disordered" evidence="1">
    <location>
        <begin position="118"/>
        <end position="137"/>
    </location>
</feature>
<gene>
    <name evidence="2" type="ORF">GPECTOR_59g658</name>
</gene>
<evidence type="ECO:0000313" key="3">
    <source>
        <dbReference type="Proteomes" id="UP000075714"/>
    </source>
</evidence>
<organism evidence="2 3">
    <name type="scientific">Gonium pectorale</name>
    <name type="common">Green alga</name>
    <dbReference type="NCBI Taxonomy" id="33097"/>
    <lineage>
        <taxon>Eukaryota</taxon>
        <taxon>Viridiplantae</taxon>
        <taxon>Chlorophyta</taxon>
        <taxon>core chlorophytes</taxon>
        <taxon>Chlorophyceae</taxon>
        <taxon>CS clade</taxon>
        <taxon>Chlamydomonadales</taxon>
        <taxon>Volvocaceae</taxon>
        <taxon>Gonium</taxon>
    </lineage>
</organism>
<keyword evidence="3" id="KW-1185">Reference proteome</keyword>
<dbReference type="EMBL" id="LSYV01000060">
    <property type="protein sequence ID" value="KXZ45050.1"/>
    <property type="molecule type" value="Genomic_DNA"/>
</dbReference>
<evidence type="ECO:0000313" key="2">
    <source>
        <dbReference type="EMBL" id="KXZ45050.1"/>
    </source>
</evidence>
<feature type="compositionally biased region" description="Polar residues" evidence="1">
    <location>
        <begin position="118"/>
        <end position="131"/>
    </location>
</feature>
<sequence>MHEAAERWPEPGRPELALPQLGGSEIEELQKEVAQLRVFEQQGARVNGALRQDAERWEAAYRAERDAKLRSRERQATLTAENTRLRSQLQAAVRDTNDAQEERRRLQAEKESMAKAIQDNQRQRQQLETSLASAEAHREAAEAEVEETHADLRRKNARLQAALVRRAATIREHGSLTTAMEEVCFALLEAAGVEPVSAAEMSRWGSRRYSAQAFPQTLTGMRVQDQAFHVASAGEATRFVERWATTILRRPGVQAAVEAAREEVGEEVFQSWAE</sequence>
<dbReference type="Proteomes" id="UP000075714">
    <property type="component" value="Unassembled WGS sequence"/>
</dbReference>
<accession>A0A150G6T5</accession>